<dbReference type="Proteomes" id="UP000019277">
    <property type="component" value="Unassembled WGS sequence"/>
</dbReference>
<accession>W7IXS5</accession>
<dbReference type="Gene3D" id="3.40.50.12580">
    <property type="match status" value="1"/>
</dbReference>
<protein>
    <submittedName>
        <fullName evidence="2">Putative integral membrane protein</fullName>
    </submittedName>
</protein>
<feature type="region of interest" description="Disordered" evidence="1">
    <location>
        <begin position="1"/>
        <end position="26"/>
    </location>
</feature>
<organism evidence="2 3">
    <name type="scientific">Actinokineospora spheciospongiae</name>
    <dbReference type="NCBI Taxonomy" id="909613"/>
    <lineage>
        <taxon>Bacteria</taxon>
        <taxon>Bacillati</taxon>
        <taxon>Actinomycetota</taxon>
        <taxon>Actinomycetes</taxon>
        <taxon>Pseudonocardiales</taxon>
        <taxon>Pseudonocardiaceae</taxon>
        <taxon>Actinokineospora</taxon>
    </lineage>
</organism>
<dbReference type="GO" id="GO:0047355">
    <property type="term" value="F:CDP-glycerol glycerophosphotransferase activity"/>
    <property type="evidence" value="ECO:0007669"/>
    <property type="project" value="InterPro"/>
</dbReference>
<evidence type="ECO:0000256" key="1">
    <source>
        <dbReference type="SAM" id="MobiDB-lite"/>
    </source>
</evidence>
<dbReference type="InterPro" id="IPR007554">
    <property type="entry name" value="Glycerophosphate_synth"/>
</dbReference>
<dbReference type="STRING" id="909613.UO65_5851"/>
<dbReference type="Pfam" id="PF04464">
    <property type="entry name" value="Glyphos_transf"/>
    <property type="match status" value="1"/>
</dbReference>
<proteinExistence type="predicted"/>
<gene>
    <name evidence="2" type="ORF">UO65_5851</name>
</gene>
<dbReference type="EMBL" id="AYXG01000227">
    <property type="protein sequence ID" value="EWC58849.1"/>
    <property type="molecule type" value="Genomic_DNA"/>
</dbReference>
<dbReference type="SUPFAM" id="SSF53756">
    <property type="entry name" value="UDP-Glycosyltransferase/glycogen phosphorylase"/>
    <property type="match status" value="1"/>
</dbReference>
<evidence type="ECO:0000313" key="3">
    <source>
        <dbReference type="Proteomes" id="UP000019277"/>
    </source>
</evidence>
<dbReference type="AlphaFoldDB" id="W7IXS5"/>
<evidence type="ECO:0000313" key="2">
    <source>
        <dbReference type="EMBL" id="EWC58849.1"/>
    </source>
</evidence>
<sequence>MGFFGRRRSTGSGIDPHRLLDSPRGPQPAGYVPGEPVLGEVAVYFADDPRKLYQLKQWLPVFELLDERHPVVIVLRDLASLAELSTLTPLRCVLAPTFPDLVDLYEVSDFKVAVYVNNSVHNFHSLTQRTMLHVHVNHGESDKVCMVSNQVKAYDRVFVAGPNAVARHHAALIGFDDAKLVPVGRPQLDLRPAPLLPPTDRRTVLYAPTWEGENASNNYTSVDVFGPRIVEAALAVPGTRVVYKPHPRVVVSPLPSVAADHREIIRLITEADRLDPAAGHRVHLTGDILAVFPGCDLIVTDVSSVGLDFLYLRVDQPMFIADRYDDRERLLAAAPVAAAADIVDSSTVADLAATIADRLAADPRRADRHAARRGYFGDLGPGESTARFLAAIDETAATRDSGLALLAEGRTSTPGRSA</sequence>
<dbReference type="OrthoDB" id="7806295at2"/>
<dbReference type="eggNOG" id="COG1887">
    <property type="taxonomic scope" value="Bacteria"/>
</dbReference>
<dbReference type="PATRIC" id="fig|909613.9.peg.5852"/>
<dbReference type="InterPro" id="IPR043148">
    <property type="entry name" value="TagF_C"/>
</dbReference>
<dbReference type="GO" id="GO:0016020">
    <property type="term" value="C:membrane"/>
    <property type="evidence" value="ECO:0007669"/>
    <property type="project" value="InterPro"/>
</dbReference>
<dbReference type="RefSeq" id="WP_052021911.1">
    <property type="nucleotide sequence ID" value="NZ_AYXG01000227.1"/>
</dbReference>
<reference evidence="2 3" key="1">
    <citation type="journal article" date="2014" name="Genome Announc.">
        <title>Draft Genome Sequence of the Antitrypanosomally Active Sponge-Associated Bacterium Actinokineospora sp. Strain EG49.</title>
        <authorList>
            <person name="Harjes J."/>
            <person name="Ryu T."/>
            <person name="Abdelmohsen U.R."/>
            <person name="Moitinho-Silva L."/>
            <person name="Horn H."/>
            <person name="Ravasi T."/>
            <person name="Hentschel U."/>
        </authorList>
    </citation>
    <scope>NUCLEOTIDE SEQUENCE [LARGE SCALE GENOMIC DNA]</scope>
    <source>
        <strain evidence="2 3">EG49</strain>
    </source>
</reference>
<comment type="caution">
    <text evidence="2">The sequence shown here is derived from an EMBL/GenBank/DDBJ whole genome shotgun (WGS) entry which is preliminary data.</text>
</comment>
<name>W7IXS5_9PSEU</name>
<keyword evidence="3" id="KW-1185">Reference proteome</keyword>